<comment type="caution">
    <text evidence="7">The sequence shown here is derived from an EMBL/GenBank/DDBJ whole genome shotgun (WGS) entry which is preliminary data.</text>
</comment>
<dbReference type="EC" id="3.4.21.-" evidence="7"/>
<evidence type="ECO:0000259" key="6">
    <source>
        <dbReference type="Pfam" id="PF01694"/>
    </source>
</evidence>
<reference evidence="7" key="2">
    <citation type="submission" date="2023-01" db="EMBL/GenBank/DDBJ databases">
        <title>Gilvimarinus xylanilyticus HB14 isolated from Caulerpa lentillifera aquaculture base in Hainan, China.</title>
        <authorList>
            <person name="Zhang Y.-J."/>
        </authorList>
    </citation>
    <scope>NUCLEOTIDE SEQUENCE</scope>
    <source>
        <strain evidence="7">HB14</strain>
    </source>
</reference>
<keyword evidence="7" id="KW-0378">Hydrolase</keyword>
<feature type="transmembrane region" description="Helical" evidence="5">
    <location>
        <begin position="168"/>
        <end position="189"/>
    </location>
</feature>
<evidence type="ECO:0000313" key="7">
    <source>
        <dbReference type="EMBL" id="MCP8898948.1"/>
    </source>
</evidence>
<protein>
    <submittedName>
        <fullName evidence="7">Rhombosortase</fullName>
        <ecNumber evidence="7">3.4.21.-</ecNumber>
    </submittedName>
</protein>
<comment type="subcellular location">
    <subcellularLocation>
        <location evidence="1">Membrane</location>
        <topology evidence="1">Multi-pass membrane protein</topology>
    </subcellularLocation>
</comment>
<feature type="transmembrane region" description="Helical" evidence="5">
    <location>
        <begin position="80"/>
        <end position="99"/>
    </location>
</feature>
<keyword evidence="2 5" id="KW-0812">Transmembrane</keyword>
<dbReference type="NCBIfam" id="TIGR03902">
    <property type="entry name" value="rhom_GG_sort"/>
    <property type="match status" value="1"/>
</dbReference>
<sequence>MKFSQLSSFIGLAILTLPLGVLHEAVNPSLQYDPQAIRSGEIWRLLTAHIVHLSAIHAALNLAALGLMMYGFGQSRSTPSLAFCALVSALTISLSLFFWQPQVSYYVGLSGVLHGLFLFMLLPLCSQKSVLAWAALALLVVKLVYEYWNQVANAATEQLIGGPVLTVAHWYGAVSGMLASGLWCSYRTLTRQCSATRKSDQSN</sequence>
<dbReference type="InterPro" id="IPR035952">
    <property type="entry name" value="Rhomboid-like_sf"/>
</dbReference>
<reference evidence="7" key="1">
    <citation type="submission" date="2022-05" db="EMBL/GenBank/DDBJ databases">
        <authorList>
            <person name="Sun H.-N."/>
        </authorList>
    </citation>
    <scope>NUCLEOTIDE SEQUENCE</scope>
    <source>
        <strain evidence="7">HB14</strain>
    </source>
</reference>
<dbReference type="InterPro" id="IPR022764">
    <property type="entry name" value="Peptidase_S54_rhomboid_dom"/>
</dbReference>
<feature type="transmembrane region" description="Helical" evidence="5">
    <location>
        <begin position="130"/>
        <end position="148"/>
    </location>
</feature>
<organism evidence="7 8">
    <name type="scientific">Gilvimarinus xylanilyticus</name>
    <dbReference type="NCBI Taxonomy" id="2944139"/>
    <lineage>
        <taxon>Bacteria</taxon>
        <taxon>Pseudomonadati</taxon>
        <taxon>Pseudomonadota</taxon>
        <taxon>Gammaproteobacteria</taxon>
        <taxon>Cellvibrionales</taxon>
        <taxon>Cellvibrionaceae</taxon>
        <taxon>Gilvimarinus</taxon>
    </lineage>
</organism>
<evidence type="ECO:0000256" key="5">
    <source>
        <dbReference type="SAM" id="Phobius"/>
    </source>
</evidence>
<dbReference type="SUPFAM" id="SSF144091">
    <property type="entry name" value="Rhomboid-like"/>
    <property type="match status" value="1"/>
</dbReference>
<dbReference type="AlphaFoldDB" id="A0A9X2KTN1"/>
<evidence type="ECO:0000313" key="8">
    <source>
        <dbReference type="Proteomes" id="UP001139319"/>
    </source>
</evidence>
<evidence type="ECO:0000256" key="2">
    <source>
        <dbReference type="ARBA" id="ARBA00022692"/>
    </source>
</evidence>
<evidence type="ECO:0000256" key="3">
    <source>
        <dbReference type="ARBA" id="ARBA00022989"/>
    </source>
</evidence>
<accession>A0A9X2KTN1</accession>
<dbReference type="Pfam" id="PF01694">
    <property type="entry name" value="Rhomboid"/>
    <property type="match status" value="1"/>
</dbReference>
<feature type="domain" description="Peptidase S54 rhomboid" evidence="6">
    <location>
        <begin position="40"/>
        <end position="182"/>
    </location>
</feature>
<dbReference type="Proteomes" id="UP001139319">
    <property type="component" value="Unassembled WGS sequence"/>
</dbReference>
<evidence type="ECO:0000256" key="1">
    <source>
        <dbReference type="ARBA" id="ARBA00004141"/>
    </source>
</evidence>
<feature type="transmembrane region" description="Helical" evidence="5">
    <location>
        <begin position="105"/>
        <end position="123"/>
    </location>
</feature>
<dbReference type="RefSeq" id="WP_253967213.1">
    <property type="nucleotide sequence ID" value="NZ_JAMFTH010000001.1"/>
</dbReference>
<dbReference type="InterPro" id="IPR023826">
    <property type="entry name" value="Rhom-like_SP_proteobac"/>
</dbReference>
<dbReference type="Gene3D" id="1.20.1540.10">
    <property type="entry name" value="Rhomboid-like"/>
    <property type="match status" value="1"/>
</dbReference>
<gene>
    <name evidence="7" type="primary">rrtA</name>
    <name evidence="7" type="ORF">M6D89_06520</name>
</gene>
<keyword evidence="8" id="KW-1185">Reference proteome</keyword>
<feature type="transmembrane region" description="Helical" evidence="5">
    <location>
        <begin position="46"/>
        <end position="68"/>
    </location>
</feature>
<evidence type="ECO:0000256" key="4">
    <source>
        <dbReference type="ARBA" id="ARBA00023136"/>
    </source>
</evidence>
<dbReference type="EMBL" id="JAMFTH010000001">
    <property type="protein sequence ID" value="MCP8898948.1"/>
    <property type="molecule type" value="Genomic_DNA"/>
</dbReference>
<keyword evidence="4 5" id="KW-0472">Membrane</keyword>
<name>A0A9X2KTN1_9GAMM</name>
<dbReference type="GO" id="GO:0016020">
    <property type="term" value="C:membrane"/>
    <property type="evidence" value="ECO:0007669"/>
    <property type="project" value="UniProtKB-SubCell"/>
</dbReference>
<proteinExistence type="predicted"/>
<keyword evidence="3 5" id="KW-1133">Transmembrane helix</keyword>
<dbReference type="GO" id="GO:0004252">
    <property type="term" value="F:serine-type endopeptidase activity"/>
    <property type="evidence" value="ECO:0007669"/>
    <property type="project" value="InterPro"/>
</dbReference>